<protein>
    <submittedName>
        <fullName evidence="1">Uncharacterized protein</fullName>
    </submittedName>
</protein>
<sequence>MEQIAQIQGREVSDILVPTFTWVHACFPSPLHFPIQLRTCAKNLPLPDSEIYVFVNILAFPELHFSADSPGCTKQRVPLVLLDLARGTFPAYILLREAVACCTHAGMTEDLEQHPATTSRASFEDETRFFGYKAMGDGSRYLASHVTHPGKRNQRYLSADTKCLHSHPEIQARVNREGHTGILTNRHKLDVYCPPIPRPDAPILVFSHKSVLYTVFLPPAATSAPSLPLTGSSPSSPTITLSTRLPSSLVRFRTCGMRCNGSQMTFPDSNIYVLGHSARTMNILALPKLYTPALLLSRGKISSLGYIHSDMKDAGRQRVPLDSANIPTRREGHAISSRKGRGILYGDFIKKVLALRTMNVL</sequence>
<dbReference type="Proteomes" id="UP000217790">
    <property type="component" value="Unassembled WGS sequence"/>
</dbReference>
<gene>
    <name evidence="1" type="ORF">ARMGADRAFT_1034397</name>
</gene>
<dbReference type="EMBL" id="KZ293676">
    <property type="protein sequence ID" value="PBK87774.1"/>
    <property type="molecule type" value="Genomic_DNA"/>
</dbReference>
<organism evidence="1 2">
    <name type="scientific">Armillaria gallica</name>
    <name type="common">Bulbous honey fungus</name>
    <name type="synonym">Armillaria bulbosa</name>
    <dbReference type="NCBI Taxonomy" id="47427"/>
    <lineage>
        <taxon>Eukaryota</taxon>
        <taxon>Fungi</taxon>
        <taxon>Dikarya</taxon>
        <taxon>Basidiomycota</taxon>
        <taxon>Agaricomycotina</taxon>
        <taxon>Agaricomycetes</taxon>
        <taxon>Agaricomycetidae</taxon>
        <taxon>Agaricales</taxon>
        <taxon>Marasmiineae</taxon>
        <taxon>Physalacriaceae</taxon>
        <taxon>Armillaria</taxon>
    </lineage>
</organism>
<accession>A0A2H3D205</accession>
<evidence type="ECO:0000313" key="1">
    <source>
        <dbReference type="EMBL" id="PBK87774.1"/>
    </source>
</evidence>
<name>A0A2H3D205_ARMGA</name>
<proteinExistence type="predicted"/>
<dbReference type="AlphaFoldDB" id="A0A2H3D205"/>
<reference evidence="2" key="1">
    <citation type="journal article" date="2017" name="Nat. Ecol. Evol.">
        <title>Genome expansion and lineage-specific genetic innovations in the forest pathogenic fungi Armillaria.</title>
        <authorList>
            <person name="Sipos G."/>
            <person name="Prasanna A.N."/>
            <person name="Walter M.C."/>
            <person name="O'Connor E."/>
            <person name="Balint B."/>
            <person name="Krizsan K."/>
            <person name="Kiss B."/>
            <person name="Hess J."/>
            <person name="Varga T."/>
            <person name="Slot J."/>
            <person name="Riley R."/>
            <person name="Boka B."/>
            <person name="Rigling D."/>
            <person name="Barry K."/>
            <person name="Lee J."/>
            <person name="Mihaltcheva S."/>
            <person name="LaButti K."/>
            <person name="Lipzen A."/>
            <person name="Waldron R."/>
            <person name="Moloney N.M."/>
            <person name="Sperisen C."/>
            <person name="Kredics L."/>
            <person name="Vagvoelgyi C."/>
            <person name="Patrignani A."/>
            <person name="Fitzpatrick D."/>
            <person name="Nagy I."/>
            <person name="Doyle S."/>
            <person name="Anderson J.B."/>
            <person name="Grigoriev I.V."/>
            <person name="Gueldener U."/>
            <person name="Muensterkoetter M."/>
            <person name="Nagy L.G."/>
        </authorList>
    </citation>
    <scope>NUCLEOTIDE SEQUENCE [LARGE SCALE GENOMIC DNA]</scope>
    <source>
        <strain evidence="2">Ar21-2</strain>
    </source>
</reference>
<dbReference type="InParanoid" id="A0A2H3D205"/>
<dbReference type="STRING" id="47427.A0A2H3D205"/>
<evidence type="ECO:0000313" key="2">
    <source>
        <dbReference type="Proteomes" id="UP000217790"/>
    </source>
</evidence>
<keyword evidence="2" id="KW-1185">Reference proteome</keyword>